<dbReference type="HOGENOM" id="CLU_092752_0_0_10"/>
<evidence type="ECO:0000313" key="1">
    <source>
        <dbReference type="EMBL" id="AFC25118.1"/>
    </source>
</evidence>
<dbReference type="OrthoDB" id="652299at2"/>
<organism evidence="1 2">
    <name type="scientific">Saprospira grandis (strain Lewin)</name>
    <dbReference type="NCBI Taxonomy" id="984262"/>
    <lineage>
        <taxon>Bacteria</taxon>
        <taxon>Pseudomonadati</taxon>
        <taxon>Bacteroidota</taxon>
        <taxon>Saprospiria</taxon>
        <taxon>Saprospirales</taxon>
        <taxon>Saprospiraceae</taxon>
        <taxon>Saprospira</taxon>
    </lineage>
</organism>
<keyword evidence="2" id="KW-1185">Reference proteome</keyword>
<proteinExistence type="predicted"/>
<dbReference type="AlphaFoldDB" id="H6L4U3"/>
<dbReference type="EMBL" id="CP002831">
    <property type="protein sequence ID" value="AFC25118.1"/>
    <property type="molecule type" value="Genomic_DNA"/>
</dbReference>
<accession>H6L4U3</accession>
<sequence>MALGLFMALFMGPKAWSQAEELPKVYNSLDLAIGAGSASESTLYINALSFQREHALLKNRRLLLGYGLRFSAFGASDQLLYTTAPYKLTKDDLIDSMLVDQPFSAALAASLHVGYLITPKLKAGFNIDALGFGFGKETTGIFTSSDNNNQYAINQTGRPTTPSVLLIGDNDIGQLVSEFYLAYDITEKLGVRGGLNMTFVEFQSDEKLTQDNDRFRHKAILGFLAFYYRPF</sequence>
<dbReference type="KEGG" id="sgn:SGRA_2389"/>
<evidence type="ECO:0008006" key="3">
    <source>
        <dbReference type="Google" id="ProtNLM"/>
    </source>
</evidence>
<protein>
    <recommendedName>
        <fullName evidence="3">Outer membrane protein beta-barrel domain-containing protein</fullName>
    </recommendedName>
</protein>
<dbReference type="eggNOG" id="ENOG502ZUEM">
    <property type="taxonomic scope" value="Bacteria"/>
</dbReference>
<dbReference type="STRING" id="984262.SGRA_2389"/>
<dbReference type="Proteomes" id="UP000007519">
    <property type="component" value="Chromosome"/>
</dbReference>
<evidence type="ECO:0000313" key="2">
    <source>
        <dbReference type="Proteomes" id="UP000007519"/>
    </source>
</evidence>
<gene>
    <name evidence="1" type="ordered locus">SGRA_2389</name>
</gene>
<reference evidence="1 2" key="1">
    <citation type="journal article" date="2012" name="Stand. Genomic Sci.">
        <title>Complete genome sequencing and analysis of Saprospira grandis str. Lewin, a predatory marine bacterium.</title>
        <authorList>
            <person name="Saw J.H."/>
            <person name="Yuryev A."/>
            <person name="Kanbe M."/>
            <person name="Hou S."/>
            <person name="Young A.G."/>
            <person name="Aizawa S."/>
            <person name="Alam M."/>
        </authorList>
    </citation>
    <scope>NUCLEOTIDE SEQUENCE [LARGE SCALE GENOMIC DNA]</scope>
    <source>
        <strain evidence="1 2">Lewin</strain>
    </source>
</reference>
<name>H6L4U3_SAPGL</name>